<evidence type="ECO:0000256" key="1">
    <source>
        <dbReference type="SAM" id="MobiDB-lite"/>
    </source>
</evidence>
<sequence>MAAGDGLGNGLRRRIRWRCPQEGRIRRPTDELGARRARRQPVAATLPPSPPPQHRSRIPDPRHSSRITGPSNNGWRRRGRAFSSGAAGRWCVRVAVPCRVGDSAAASRRAAGQEGAQVASPGARMGRALIRHHRATTTSVMVHYQKNQLLYGL</sequence>
<accession>A0A0E0EKA4</accession>
<keyword evidence="3" id="KW-1185">Reference proteome</keyword>
<dbReference type="EnsemblPlants" id="OMERI08G09040.1">
    <property type="protein sequence ID" value="OMERI08G09040.1"/>
    <property type="gene ID" value="OMERI08G09040"/>
</dbReference>
<reference evidence="2" key="1">
    <citation type="submission" date="2015-04" db="UniProtKB">
        <authorList>
            <consortium name="EnsemblPlants"/>
        </authorList>
    </citation>
    <scope>IDENTIFICATION</scope>
</reference>
<dbReference type="Gramene" id="OMERI08G09040.1">
    <property type="protein sequence ID" value="OMERI08G09040.1"/>
    <property type="gene ID" value="OMERI08G09040"/>
</dbReference>
<dbReference type="Proteomes" id="UP000008021">
    <property type="component" value="Chromosome 8"/>
</dbReference>
<dbReference type="AlphaFoldDB" id="A0A0E0EKA4"/>
<evidence type="ECO:0000313" key="3">
    <source>
        <dbReference type="Proteomes" id="UP000008021"/>
    </source>
</evidence>
<protein>
    <submittedName>
        <fullName evidence="2">Uncharacterized protein</fullName>
    </submittedName>
</protein>
<feature type="compositionally biased region" description="Basic and acidic residues" evidence="1">
    <location>
        <begin position="19"/>
        <end position="34"/>
    </location>
</feature>
<reference evidence="2" key="2">
    <citation type="submission" date="2018-05" db="EMBL/GenBank/DDBJ databases">
        <title>OmerRS3 (Oryza meridionalis Reference Sequence Version 3).</title>
        <authorList>
            <person name="Zhang J."/>
            <person name="Kudrna D."/>
            <person name="Lee S."/>
            <person name="Talag J."/>
            <person name="Welchert J."/>
            <person name="Wing R.A."/>
        </authorList>
    </citation>
    <scope>NUCLEOTIDE SEQUENCE [LARGE SCALE GENOMIC DNA]</scope>
    <source>
        <strain evidence="2">cv. OR44</strain>
    </source>
</reference>
<proteinExistence type="predicted"/>
<dbReference type="HOGENOM" id="CLU_121171_0_0_1"/>
<evidence type="ECO:0000313" key="2">
    <source>
        <dbReference type="EnsemblPlants" id="OMERI08G09040.1"/>
    </source>
</evidence>
<name>A0A0E0EKA4_9ORYZ</name>
<feature type="region of interest" description="Disordered" evidence="1">
    <location>
        <begin position="1"/>
        <end position="79"/>
    </location>
</feature>
<organism evidence="2">
    <name type="scientific">Oryza meridionalis</name>
    <dbReference type="NCBI Taxonomy" id="40149"/>
    <lineage>
        <taxon>Eukaryota</taxon>
        <taxon>Viridiplantae</taxon>
        <taxon>Streptophyta</taxon>
        <taxon>Embryophyta</taxon>
        <taxon>Tracheophyta</taxon>
        <taxon>Spermatophyta</taxon>
        <taxon>Magnoliopsida</taxon>
        <taxon>Liliopsida</taxon>
        <taxon>Poales</taxon>
        <taxon>Poaceae</taxon>
        <taxon>BOP clade</taxon>
        <taxon>Oryzoideae</taxon>
        <taxon>Oryzeae</taxon>
        <taxon>Oryzinae</taxon>
        <taxon>Oryza</taxon>
    </lineage>
</organism>